<feature type="domain" description="Cyclic nucleotide-binding" evidence="8">
    <location>
        <begin position="70"/>
        <end position="190"/>
    </location>
</feature>
<dbReference type="InterPro" id="IPR018488">
    <property type="entry name" value="cNMP-bd_CS"/>
</dbReference>
<organism evidence="9 10">
    <name type="scientific">Durusdinium trenchii</name>
    <dbReference type="NCBI Taxonomy" id="1381693"/>
    <lineage>
        <taxon>Eukaryota</taxon>
        <taxon>Sar</taxon>
        <taxon>Alveolata</taxon>
        <taxon>Dinophyceae</taxon>
        <taxon>Suessiales</taxon>
        <taxon>Symbiodiniaceae</taxon>
        <taxon>Durusdinium</taxon>
    </lineage>
</organism>
<dbReference type="PANTHER" id="PTHR11635">
    <property type="entry name" value="CAMP-DEPENDENT PROTEIN KINASE REGULATORY CHAIN"/>
    <property type="match status" value="1"/>
</dbReference>
<dbReference type="InterPro" id="IPR050503">
    <property type="entry name" value="cAMP-dep_PK_reg_su-like"/>
</dbReference>
<dbReference type="PROSITE" id="PS00888">
    <property type="entry name" value="CNMP_BINDING_1"/>
    <property type="match status" value="2"/>
</dbReference>
<dbReference type="CDD" id="cd00038">
    <property type="entry name" value="CAP_ED"/>
    <property type="match status" value="2"/>
</dbReference>
<keyword evidence="5" id="KW-0547">Nucleotide-binding</keyword>
<dbReference type="InterPro" id="IPR014710">
    <property type="entry name" value="RmlC-like_jellyroll"/>
</dbReference>
<evidence type="ECO:0000256" key="4">
    <source>
        <dbReference type="ARBA" id="ARBA00022737"/>
    </source>
</evidence>
<dbReference type="PIRSF" id="PIRSF000548">
    <property type="entry name" value="PK_regulatory"/>
    <property type="match status" value="1"/>
</dbReference>
<dbReference type="Proteomes" id="UP001642484">
    <property type="component" value="Unassembled WGS sequence"/>
</dbReference>
<dbReference type="PRINTS" id="PR00103">
    <property type="entry name" value="CAMPKINASE"/>
</dbReference>
<comment type="similarity">
    <text evidence="1">Belongs to the cAMP-dependent kinase regulatory chain family.</text>
</comment>
<evidence type="ECO:0000256" key="2">
    <source>
        <dbReference type="ARBA" id="ARBA00022553"/>
    </source>
</evidence>
<keyword evidence="4" id="KW-0677">Repeat</keyword>
<evidence type="ECO:0000256" key="3">
    <source>
        <dbReference type="ARBA" id="ARBA00022566"/>
    </source>
</evidence>
<comment type="caution">
    <text evidence="9">The sequence shown here is derived from an EMBL/GenBank/DDBJ whole genome shotgun (WGS) entry which is preliminary data.</text>
</comment>
<dbReference type="InterPro" id="IPR018490">
    <property type="entry name" value="cNMP-bd_dom_sf"/>
</dbReference>
<evidence type="ECO:0000256" key="7">
    <source>
        <dbReference type="SAM" id="MobiDB-lite"/>
    </source>
</evidence>
<evidence type="ECO:0000256" key="6">
    <source>
        <dbReference type="ARBA" id="ARBA00023149"/>
    </source>
</evidence>
<dbReference type="Gene3D" id="2.60.120.10">
    <property type="entry name" value="Jelly Rolls"/>
    <property type="match status" value="2"/>
</dbReference>
<protein>
    <recommendedName>
        <fullName evidence="8">Cyclic nucleotide-binding domain-containing protein</fullName>
    </recommendedName>
</protein>
<dbReference type="PANTHER" id="PTHR11635:SF152">
    <property type="entry name" value="CAMP-DEPENDENT PROTEIN KINASE TYPE I REGULATORY SUBUNIT-RELATED"/>
    <property type="match status" value="1"/>
</dbReference>
<evidence type="ECO:0000313" key="9">
    <source>
        <dbReference type="EMBL" id="CAK9018297.1"/>
    </source>
</evidence>
<feature type="region of interest" description="Disordered" evidence="7">
    <location>
        <begin position="1"/>
        <end position="29"/>
    </location>
</feature>
<dbReference type="Pfam" id="PF00027">
    <property type="entry name" value="cNMP_binding"/>
    <property type="match status" value="2"/>
</dbReference>
<dbReference type="SMART" id="SM00100">
    <property type="entry name" value="cNMP"/>
    <property type="match status" value="2"/>
</dbReference>
<sequence>MAETDSEEEEVEEPDFIPPPPSVVARTQRQSVSAEAFGEWNQRVIFEPPVYPKTPDQTQGLLEVTSRSFLFTSLEEKDLRVVIAAMKGPLLLEPGMRVIQEGDTGDALYVVTEGQMDCIKVIDGAELVVKTCTKGDLFGELALLYNCPRAASVQCREASVLWELDRATFNNIVMEGVQRKRNQCLSVLSSVPLFQEISRTELENIIDALKMERRPHGDVIIKQGELGDHFYIVYEGQVMASKVTQDSTDPVMMIHEAGDYFGELALILDAPRAASVVASSEPEVCLLSMDRATFKRITGEHRALHGYLEANTNRYE</sequence>
<keyword evidence="6" id="KW-0114">cAMP</keyword>
<dbReference type="EMBL" id="CAXAMN010006602">
    <property type="protein sequence ID" value="CAK9018297.1"/>
    <property type="molecule type" value="Genomic_DNA"/>
</dbReference>
<proteinExistence type="inferred from homology"/>
<evidence type="ECO:0000256" key="1">
    <source>
        <dbReference type="ARBA" id="ARBA00005753"/>
    </source>
</evidence>
<evidence type="ECO:0000259" key="8">
    <source>
        <dbReference type="PROSITE" id="PS50042"/>
    </source>
</evidence>
<dbReference type="PROSITE" id="PS50042">
    <property type="entry name" value="CNMP_BINDING_3"/>
    <property type="match status" value="2"/>
</dbReference>
<gene>
    <name evidence="9" type="ORF">CCMP2556_LOCUS13211</name>
</gene>
<evidence type="ECO:0000313" key="10">
    <source>
        <dbReference type="Proteomes" id="UP001642484"/>
    </source>
</evidence>
<keyword evidence="10" id="KW-1185">Reference proteome</keyword>
<feature type="domain" description="Cyclic nucleotide-binding" evidence="8">
    <location>
        <begin position="193"/>
        <end position="299"/>
    </location>
</feature>
<name>A0ABP0JV15_9DINO</name>
<keyword evidence="2" id="KW-0597">Phosphoprotein</keyword>
<dbReference type="InterPro" id="IPR000595">
    <property type="entry name" value="cNMP-bd_dom"/>
</dbReference>
<dbReference type="SUPFAM" id="SSF51206">
    <property type="entry name" value="cAMP-binding domain-like"/>
    <property type="match status" value="2"/>
</dbReference>
<dbReference type="InterPro" id="IPR012198">
    <property type="entry name" value="cAMP_dep_PK_reg_su"/>
</dbReference>
<accession>A0ABP0JV15</accession>
<evidence type="ECO:0000256" key="5">
    <source>
        <dbReference type="ARBA" id="ARBA00022741"/>
    </source>
</evidence>
<feature type="compositionally biased region" description="Acidic residues" evidence="7">
    <location>
        <begin position="1"/>
        <end position="15"/>
    </location>
</feature>
<reference evidence="9 10" key="1">
    <citation type="submission" date="2024-02" db="EMBL/GenBank/DDBJ databases">
        <authorList>
            <person name="Chen Y."/>
            <person name="Shah S."/>
            <person name="Dougan E. K."/>
            <person name="Thang M."/>
            <person name="Chan C."/>
        </authorList>
    </citation>
    <scope>NUCLEOTIDE SEQUENCE [LARGE SCALE GENOMIC DNA]</scope>
</reference>
<dbReference type="PROSITE" id="PS00889">
    <property type="entry name" value="CNMP_BINDING_2"/>
    <property type="match status" value="2"/>
</dbReference>
<keyword evidence="3" id="KW-0116">cAMP-binding</keyword>